<sequence length="87" mass="9901">MLQIDVSNTRLIEGDKIEYSDTLIRIEHCGKKNGNDDNDAKLITVGHCVLEKRVSQLAKNGEVEFKNVEELMSKYPKNRIEQQPSNA</sequence>
<accession>A0A5J4TKG5</accession>
<feature type="non-terminal residue" evidence="1">
    <location>
        <position position="87"/>
    </location>
</feature>
<evidence type="ECO:0000313" key="2">
    <source>
        <dbReference type="Proteomes" id="UP000324800"/>
    </source>
</evidence>
<name>A0A5J4TKG5_9EUKA</name>
<evidence type="ECO:0000313" key="1">
    <source>
        <dbReference type="EMBL" id="KAA6358976.1"/>
    </source>
</evidence>
<comment type="caution">
    <text evidence="1">The sequence shown here is derived from an EMBL/GenBank/DDBJ whole genome shotgun (WGS) entry which is preliminary data.</text>
</comment>
<organism evidence="1 2">
    <name type="scientific">Streblomastix strix</name>
    <dbReference type="NCBI Taxonomy" id="222440"/>
    <lineage>
        <taxon>Eukaryota</taxon>
        <taxon>Metamonada</taxon>
        <taxon>Preaxostyla</taxon>
        <taxon>Oxymonadida</taxon>
        <taxon>Streblomastigidae</taxon>
        <taxon>Streblomastix</taxon>
    </lineage>
</organism>
<protein>
    <submittedName>
        <fullName evidence="1">Uncharacterized protein</fullName>
    </submittedName>
</protein>
<dbReference type="AlphaFoldDB" id="A0A5J4TKG5"/>
<gene>
    <name evidence="1" type="ORF">EZS28_045497</name>
</gene>
<proteinExistence type="predicted"/>
<dbReference type="Proteomes" id="UP000324800">
    <property type="component" value="Unassembled WGS sequence"/>
</dbReference>
<reference evidence="1 2" key="1">
    <citation type="submission" date="2019-03" db="EMBL/GenBank/DDBJ databases">
        <title>Single cell metagenomics reveals metabolic interactions within the superorganism composed of flagellate Streblomastix strix and complex community of Bacteroidetes bacteria on its surface.</title>
        <authorList>
            <person name="Treitli S.C."/>
            <person name="Kolisko M."/>
            <person name="Husnik F."/>
            <person name="Keeling P."/>
            <person name="Hampl V."/>
        </authorList>
    </citation>
    <scope>NUCLEOTIDE SEQUENCE [LARGE SCALE GENOMIC DNA]</scope>
    <source>
        <strain evidence="1">ST1C</strain>
    </source>
</reference>
<dbReference type="EMBL" id="SNRW01029093">
    <property type="protein sequence ID" value="KAA6358976.1"/>
    <property type="molecule type" value="Genomic_DNA"/>
</dbReference>